<keyword evidence="1" id="KW-0812">Transmembrane</keyword>
<evidence type="ECO:0000313" key="5">
    <source>
        <dbReference type="Proteomes" id="UP000000589"/>
    </source>
</evidence>
<keyword evidence="2" id="KW-0732">Signal</keyword>
<dbReference type="ExpressionAtlas" id="A0A3B2WAV1">
    <property type="expression patterns" value="baseline and differential"/>
</dbReference>
<accession>A0A3B2WAV1</accession>
<feature type="signal peptide" evidence="2">
    <location>
        <begin position="1"/>
        <end position="24"/>
    </location>
</feature>
<gene>
    <name evidence="3 4" type="primary">Vmn2r121</name>
</gene>
<feature type="transmembrane region" description="Helical" evidence="1">
    <location>
        <begin position="69"/>
        <end position="88"/>
    </location>
</feature>
<evidence type="ECO:0000313" key="3">
    <source>
        <dbReference type="Ensembl" id="ENSMUSP00000156535.2"/>
    </source>
</evidence>
<evidence type="ECO:0000313" key="4">
    <source>
        <dbReference type="MGI" id="MGI:3643045"/>
    </source>
</evidence>
<dbReference type="GeneTree" id="ENSGT00950000183069"/>
<dbReference type="AGR" id="MGI:3643045"/>
<reference evidence="3 5" key="1">
    <citation type="journal article" date="2009" name="PLoS Biol.">
        <title>Lineage-specific biology revealed by a finished genome assembly of the mouse.</title>
        <authorList>
            <consortium name="Mouse Genome Sequencing Consortium"/>
            <person name="Church D.M."/>
            <person name="Goodstadt L."/>
            <person name="Hillier L.W."/>
            <person name="Zody M.C."/>
            <person name="Goldstein S."/>
            <person name="She X."/>
            <person name="Bult C.J."/>
            <person name="Agarwala R."/>
            <person name="Cherry J.L."/>
            <person name="DiCuccio M."/>
            <person name="Hlavina W."/>
            <person name="Kapustin Y."/>
            <person name="Meric P."/>
            <person name="Maglott D."/>
            <person name="Birtle Z."/>
            <person name="Marques A.C."/>
            <person name="Graves T."/>
            <person name="Zhou S."/>
            <person name="Teague B."/>
            <person name="Potamousis K."/>
            <person name="Churas C."/>
            <person name="Place M."/>
            <person name="Herschleb J."/>
            <person name="Runnheim R."/>
            <person name="Forrest D."/>
            <person name="Amos-Landgraf J."/>
            <person name="Schwartz D.C."/>
            <person name="Cheng Z."/>
            <person name="Lindblad-Toh K."/>
            <person name="Eichler E.E."/>
            <person name="Ponting C.P."/>
        </authorList>
    </citation>
    <scope>NUCLEOTIDE SEQUENCE [LARGE SCALE GENOMIC DNA]</scope>
    <source>
        <strain evidence="3 5">C57BL/6J</strain>
    </source>
</reference>
<dbReference type="Proteomes" id="UP000000589">
    <property type="component" value="Chromosome X"/>
</dbReference>
<reference evidence="3" key="3">
    <citation type="submission" date="2025-08" db="UniProtKB">
        <authorList>
            <consortium name="Ensembl"/>
        </authorList>
    </citation>
    <scope>IDENTIFICATION</scope>
    <source>
        <strain evidence="3">C57BL/6J</strain>
    </source>
</reference>
<reference evidence="3 5" key="2">
    <citation type="journal article" date="2011" name="PLoS Biol.">
        <title>Modernizing reference genome assemblies.</title>
        <authorList>
            <person name="Church D.M."/>
            <person name="Schneider V.A."/>
            <person name="Graves T."/>
            <person name="Auger K."/>
            <person name="Cunningham F."/>
            <person name="Bouk N."/>
            <person name="Chen H.C."/>
            <person name="Agarwala R."/>
            <person name="McLaren W.M."/>
            <person name="Ritchie G.R."/>
            <person name="Albracht D."/>
            <person name="Kremitzki M."/>
            <person name="Rock S."/>
            <person name="Kotkiewicz H."/>
            <person name="Kremitzki C."/>
            <person name="Wollam A."/>
            <person name="Trani L."/>
            <person name="Fulton L."/>
            <person name="Fulton R."/>
            <person name="Matthews L."/>
            <person name="Whitehead S."/>
            <person name="Chow W."/>
            <person name="Torrance J."/>
            <person name="Dunn M."/>
            <person name="Harden G."/>
            <person name="Threadgold G."/>
            <person name="Wood J."/>
            <person name="Collins J."/>
            <person name="Heath P."/>
            <person name="Griffiths G."/>
            <person name="Pelan S."/>
            <person name="Grafham D."/>
            <person name="Eichler E.E."/>
            <person name="Weinstock G."/>
            <person name="Mardis E.R."/>
            <person name="Wilson R.K."/>
            <person name="Howe K."/>
            <person name="Flicek P."/>
            <person name="Hubbard T."/>
        </authorList>
    </citation>
    <scope>NUCLEOTIDE SEQUENCE [LARGE SCALE GENOMIC DNA]</scope>
    <source>
        <strain evidence="3 5">C57BL/6J</strain>
    </source>
</reference>
<keyword evidence="1" id="KW-0472">Membrane</keyword>
<reference evidence="3" key="4">
    <citation type="submission" date="2025-09" db="UniProtKB">
        <authorList>
            <consortium name="Ensembl"/>
        </authorList>
    </citation>
    <scope>IDENTIFICATION</scope>
    <source>
        <strain evidence="3">C57BL/6J</strain>
    </source>
</reference>
<feature type="chain" id="PRO_5017469154" evidence="2">
    <location>
        <begin position="25"/>
        <end position="98"/>
    </location>
</feature>
<organism evidence="3 5">
    <name type="scientific">Mus musculus</name>
    <name type="common">Mouse</name>
    <dbReference type="NCBI Taxonomy" id="10090"/>
    <lineage>
        <taxon>Eukaryota</taxon>
        <taxon>Metazoa</taxon>
        <taxon>Chordata</taxon>
        <taxon>Craniata</taxon>
        <taxon>Vertebrata</taxon>
        <taxon>Euteleostomi</taxon>
        <taxon>Mammalia</taxon>
        <taxon>Eutheria</taxon>
        <taxon>Euarchontoglires</taxon>
        <taxon>Glires</taxon>
        <taxon>Rodentia</taxon>
        <taxon>Myomorpha</taxon>
        <taxon>Muroidea</taxon>
        <taxon>Muridae</taxon>
        <taxon>Murinae</taxon>
        <taxon>Mus</taxon>
        <taxon>Mus</taxon>
    </lineage>
</organism>
<keyword evidence="1" id="KW-1133">Transmembrane helix</keyword>
<dbReference type="Ensembl" id="ENSMUST00000233504.2">
    <property type="protein sequence ID" value="ENSMUSP00000156535.2"/>
    <property type="gene ID" value="ENSMUSG00000072049.7"/>
</dbReference>
<dbReference type="AlphaFoldDB" id="A0A3B2WAV1"/>
<evidence type="ECO:0000256" key="2">
    <source>
        <dbReference type="SAM" id="SignalP"/>
    </source>
</evidence>
<evidence type="ECO:0000256" key="1">
    <source>
        <dbReference type="SAM" id="Phobius"/>
    </source>
</evidence>
<sequence>MKKLCAFTISFLFLKFSLILCCLSEPSCFWRIRNSEDSDGDLQRECHFYLWLIDESIEDNFVSDLNFRFLLLFCLWLSSHLLLNFHVFGKKGIHFFNW</sequence>
<keyword evidence="5" id="KW-1185">Reference proteome</keyword>
<dbReference type="MGI" id="MGI:3643045">
    <property type="gene designation" value="Vmn2r121"/>
</dbReference>
<name>A0A3B2WAV1_MOUSE</name>
<protein>
    <submittedName>
        <fullName evidence="3">Vomeronasal 2, receptor 121</fullName>
    </submittedName>
</protein>
<dbReference type="VEuPathDB" id="HostDB:ENSMUSG00000072049"/>
<proteinExistence type="predicted"/>